<dbReference type="Pfam" id="PF00497">
    <property type="entry name" value="SBP_bac_3"/>
    <property type="match status" value="1"/>
</dbReference>
<evidence type="ECO:0000259" key="5">
    <source>
        <dbReference type="SMART" id="SM00062"/>
    </source>
</evidence>
<accession>A0A857JD06</accession>
<evidence type="ECO:0000313" key="6">
    <source>
        <dbReference type="EMBL" id="QHJ01518.1"/>
    </source>
</evidence>
<name>A0A857JD06_9BURK</name>
<comment type="similarity">
    <text evidence="1">Belongs to the bacterial solute-binding protein 3 family.</text>
</comment>
<dbReference type="Gene3D" id="3.40.190.10">
    <property type="entry name" value="Periplasmic binding protein-like II"/>
    <property type="match status" value="2"/>
</dbReference>
<dbReference type="SUPFAM" id="SSF53850">
    <property type="entry name" value="Periplasmic binding protein-like II"/>
    <property type="match status" value="1"/>
</dbReference>
<evidence type="ECO:0000256" key="2">
    <source>
        <dbReference type="ARBA" id="ARBA00022448"/>
    </source>
</evidence>
<organism evidence="6 7">
    <name type="scientific">Xylophilus rhododendri</name>
    <dbReference type="NCBI Taxonomy" id="2697032"/>
    <lineage>
        <taxon>Bacteria</taxon>
        <taxon>Pseudomonadati</taxon>
        <taxon>Pseudomonadota</taxon>
        <taxon>Betaproteobacteria</taxon>
        <taxon>Burkholderiales</taxon>
        <taxon>Xylophilus</taxon>
    </lineage>
</organism>
<evidence type="ECO:0000256" key="3">
    <source>
        <dbReference type="ARBA" id="ARBA00022729"/>
    </source>
</evidence>
<feature type="chain" id="PRO_5032798500" evidence="4">
    <location>
        <begin position="32"/>
        <end position="311"/>
    </location>
</feature>
<dbReference type="EMBL" id="CP047650">
    <property type="protein sequence ID" value="QHJ01518.1"/>
    <property type="molecule type" value="Genomic_DNA"/>
</dbReference>
<dbReference type="PANTHER" id="PTHR30085">
    <property type="entry name" value="AMINO ACID ABC TRANSPORTER PERMEASE"/>
    <property type="match status" value="1"/>
</dbReference>
<dbReference type="CDD" id="cd13688">
    <property type="entry name" value="PBP2_GltI_DEBP"/>
    <property type="match status" value="1"/>
</dbReference>
<keyword evidence="3 4" id="KW-0732">Signal</keyword>
<dbReference type="Proteomes" id="UP000464787">
    <property type="component" value="Chromosome"/>
</dbReference>
<evidence type="ECO:0000256" key="1">
    <source>
        <dbReference type="ARBA" id="ARBA00010333"/>
    </source>
</evidence>
<dbReference type="KEGG" id="xyk:GT347_12535"/>
<protein>
    <submittedName>
        <fullName evidence="6">Transporter substrate-binding domain-containing protein</fullName>
    </submittedName>
</protein>
<reference evidence="6 7" key="1">
    <citation type="submission" date="2020-01" db="EMBL/GenBank/DDBJ databases">
        <title>Genome sequencing of strain KACC 21265.</title>
        <authorList>
            <person name="Heo J."/>
            <person name="Kim S.-J."/>
            <person name="Kim J.-S."/>
            <person name="Hong S.-B."/>
            <person name="Kwon S.-W."/>
        </authorList>
    </citation>
    <scope>NUCLEOTIDE SEQUENCE [LARGE SCALE GENOMIC DNA]</scope>
    <source>
        <strain evidence="6 7">KACC 21265</strain>
    </source>
</reference>
<evidence type="ECO:0000256" key="4">
    <source>
        <dbReference type="SAM" id="SignalP"/>
    </source>
</evidence>
<proteinExistence type="inferred from homology"/>
<dbReference type="GO" id="GO:0006865">
    <property type="term" value="P:amino acid transport"/>
    <property type="evidence" value="ECO:0007669"/>
    <property type="project" value="TreeGrafter"/>
</dbReference>
<dbReference type="AlphaFoldDB" id="A0A857JD06"/>
<evidence type="ECO:0000313" key="7">
    <source>
        <dbReference type="Proteomes" id="UP000464787"/>
    </source>
</evidence>
<dbReference type="InterPro" id="IPR051455">
    <property type="entry name" value="Bact_solute-bind_prot3"/>
</dbReference>
<keyword evidence="2" id="KW-0813">Transport</keyword>
<feature type="signal peptide" evidence="4">
    <location>
        <begin position="1"/>
        <end position="31"/>
    </location>
</feature>
<gene>
    <name evidence="6" type="ORF">GT347_12535</name>
</gene>
<dbReference type="GO" id="GO:0030288">
    <property type="term" value="C:outer membrane-bounded periplasmic space"/>
    <property type="evidence" value="ECO:0007669"/>
    <property type="project" value="TreeGrafter"/>
</dbReference>
<feature type="domain" description="Solute-binding protein family 3/N-terminal" evidence="5">
    <location>
        <begin position="47"/>
        <end position="277"/>
    </location>
</feature>
<dbReference type="PANTHER" id="PTHR30085:SF2">
    <property type="entry name" value="GLUTAMATE_ASPARTATE IMPORT SOLUTE-BINDING PROTEIN"/>
    <property type="match status" value="1"/>
</dbReference>
<dbReference type="GO" id="GO:0005576">
    <property type="term" value="C:extracellular region"/>
    <property type="evidence" value="ECO:0007669"/>
    <property type="project" value="TreeGrafter"/>
</dbReference>
<keyword evidence="7" id="KW-1185">Reference proteome</keyword>
<dbReference type="SMART" id="SM00062">
    <property type="entry name" value="PBPb"/>
    <property type="match status" value="1"/>
</dbReference>
<dbReference type="InterPro" id="IPR001638">
    <property type="entry name" value="Solute-binding_3/MltF_N"/>
</dbReference>
<sequence>MDQHRPARPKRRGLIALAMAANFLTATLAFGQSSPPDTLGKIRESGAITLGVREASGGLSFSYGNGQYGGFHVELCQRIVAALEQSFGKKIEIKYQNVTAANRVPLVQNGTVDLECGSTSNTAARAQLVSFAMTTFIEEIRMAVKKKSGINGFDQIAGKTIVTTTGTTSAQHLRRLVLSGMQFNQILAKDHSESFLLLESDRADGFVIDTGILSAQISASKSPQDYRIVGEPLSVEPDALMLRKDDVAFKKAVDDAIKAQIRSGQLAALWDKWFMQAIPPTGKPIGLAMSANVKAAWDNPNDRPMETYVRQ</sequence>